<name>A0A6M5Y9E1_9BACT</name>
<dbReference type="InterPro" id="IPR051396">
    <property type="entry name" value="Bact_Antivir_Def_Nuclease"/>
</dbReference>
<evidence type="ECO:0000259" key="1">
    <source>
        <dbReference type="Pfam" id="PF13175"/>
    </source>
</evidence>
<organism evidence="2 3">
    <name type="scientific">Spirosoma taeanense</name>
    <dbReference type="NCBI Taxonomy" id="2735870"/>
    <lineage>
        <taxon>Bacteria</taxon>
        <taxon>Pseudomonadati</taxon>
        <taxon>Bacteroidota</taxon>
        <taxon>Cytophagia</taxon>
        <taxon>Cytophagales</taxon>
        <taxon>Cytophagaceae</taxon>
        <taxon>Spirosoma</taxon>
    </lineage>
</organism>
<dbReference type="KEGG" id="stae:HNV11_11025"/>
<feature type="domain" description="Endonuclease GajA/Old nuclease/RecF-like AAA" evidence="1">
    <location>
        <begin position="5"/>
        <end position="462"/>
    </location>
</feature>
<accession>A0A6M5Y9E1</accession>
<sequence length="712" mass="82318">MATTLDRFKVYNFRSIEESDWIEVSDNTCLVGTNEAGKTNLLIALWKLNPANAEPIVPLDDFPRHLYSRYKADKHSEDVFIAADFILDEKFQNDIAKQLGCDIEQIRRVLVRRMYKGSYYVTFPYSKIDSYSVDRLKEIITSFNDKLFNDEVFTKESADLQKTIKTFNTNLLDEIPENFFSKKEAEDIINATQTFIQQNFGKKKNLPEYFQTHLISHIQKFLEAFEGKPIETTKEIRERVIREIPKFVYYSDYGNLDSEIFLPRVIEDFERDDLSESARAKARTLDVLFKYVKLSPKEIYELGNDRKIVIQKMNYNNQIVSTEEQDLSEEEIREWADKKRERGILLRSAATQLTLSFKKWWLQGDYIFAFEADGHHFRINVSDKLRPEPIELEGRSRGLQWFFSFFLVFLVETKEGHSNTILLLDEPGLSLHPIAQFDLAKFFRKLSEDNQLIYTSHSPFLVDMDNLSNVKAVYVDTETGRTKISSNLRYNEADAAKSIYPVHAALGLTVSDTLLLGCLPVLVEGPSDQIYLSLIKRHLISIGELKNSKEIVFIPTGGVRGMAPVTKLVSSRDDSLPFVLLDSDKTGKDYLKQLINGRYRDEKDKVLEVSQFLSEGEFEIEDLMPPKSLISIIDRMYRSDQYFEDDYQKGLPIVNQIEAWAGKNNITLAEGWKVEVARVAQNRFEKIMEGVPAELKNSWVALFTKLVEGDKK</sequence>
<dbReference type="PANTHER" id="PTHR43581:SF4">
    <property type="entry name" value="ATP_GTP PHOSPHATASE"/>
    <property type="match status" value="1"/>
</dbReference>
<dbReference type="RefSeq" id="WP_171739715.1">
    <property type="nucleotide sequence ID" value="NZ_CP053435.1"/>
</dbReference>
<dbReference type="Proteomes" id="UP000502756">
    <property type="component" value="Chromosome"/>
</dbReference>
<dbReference type="Gene3D" id="3.40.50.300">
    <property type="entry name" value="P-loop containing nucleotide triphosphate hydrolases"/>
    <property type="match status" value="1"/>
</dbReference>
<dbReference type="InterPro" id="IPR041685">
    <property type="entry name" value="AAA_GajA/Old/RecF-like"/>
</dbReference>
<dbReference type="PANTHER" id="PTHR43581">
    <property type="entry name" value="ATP/GTP PHOSPHATASE"/>
    <property type="match status" value="1"/>
</dbReference>
<dbReference type="SUPFAM" id="SSF52540">
    <property type="entry name" value="P-loop containing nucleoside triphosphate hydrolases"/>
    <property type="match status" value="1"/>
</dbReference>
<dbReference type="EMBL" id="CP053435">
    <property type="protein sequence ID" value="QJW89870.1"/>
    <property type="molecule type" value="Genomic_DNA"/>
</dbReference>
<keyword evidence="3" id="KW-1185">Reference proteome</keyword>
<dbReference type="InterPro" id="IPR027417">
    <property type="entry name" value="P-loop_NTPase"/>
</dbReference>
<proteinExistence type="predicted"/>
<dbReference type="CDD" id="cd00267">
    <property type="entry name" value="ABC_ATPase"/>
    <property type="match status" value="1"/>
</dbReference>
<dbReference type="Pfam" id="PF13175">
    <property type="entry name" value="AAA_15"/>
    <property type="match status" value="1"/>
</dbReference>
<protein>
    <submittedName>
        <fullName evidence="2">AAA family ATPase</fullName>
    </submittedName>
</protein>
<evidence type="ECO:0000313" key="2">
    <source>
        <dbReference type="EMBL" id="QJW89870.1"/>
    </source>
</evidence>
<gene>
    <name evidence="2" type="ORF">HNV11_11025</name>
</gene>
<reference evidence="2 3" key="1">
    <citation type="submission" date="2020-05" db="EMBL/GenBank/DDBJ databases">
        <title>Genome sequencing of Spirosoma sp. TS118.</title>
        <authorList>
            <person name="Lee J.-H."/>
            <person name="Jeong S."/>
            <person name="Zhao L."/>
            <person name="Jung J.-H."/>
            <person name="Kim M.-K."/>
            <person name="Lim S."/>
        </authorList>
    </citation>
    <scope>NUCLEOTIDE SEQUENCE [LARGE SCALE GENOMIC DNA]</scope>
    <source>
        <strain evidence="2 3">TS118</strain>
    </source>
</reference>
<evidence type="ECO:0000313" key="3">
    <source>
        <dbReference type="Proteomes" id="UP000502756"/>
    </source>
</evidence>
<dbReference type="AlphaFoldDB" id="A0A6M5Y9E1"/>